<evidence type="ECO:0000313" key="2">
    <source>
        <dbReference type="Proteomes" id="UP000187486"/>
    </source>
</evidence>
<dbReference type="RefSeq" id="WP_076155781.1">
    <property type="nucleotide sequence ID" value="NZ_JBEZVB010000010.1"/>
</dbReference>
<dbReference type="OrthoDB" id="3608958at2"/>
<dbReference type="AlphaFoldDB" id="A0A1R0KZX5"/>
<gene>
    <name evidence="1" type="ORF">BS329_03985</name>
</gene>
<dbReference type="EMBL" id="MQUQ01000003">
    <property type="protein sequence ID" value="OLZ55192.1"/>
    <property type="molecule type" value="Genomic_DNA"/>
</dbReference>
<proteinExistence type="predicted"/>
<reference evidence="1 2" key="1">
    <citation type="submission" date="2016-01" db="EMBL/GenBank/DDBJ databases">
        <title>Amycolatopsis coloradensis genome sequencing and assembly.</title>
        <authorList>
            <person name="Mayilraj S."/>
        </authorList>
    </citation>
    <scope>NUCLEOTIDE SEQUENCE [LARGE SCALE GENOMIC DNA]</scope>
    <source>
        <strain evidence="1 2">DSM 44225</strain>
    </source>
</reference>
<dbReference type="Proteomes" id="UP000187486">
    <property type="component" value="Unassembled WGS sequence"/>
</dbReference>
<protein>
    <submittedName>
        <fullName evidence="1">Uncharacterized protein</fullName>
    </submittedName>
</protein>
<accession>A0A1R0KZX5</accession>
<name>A0A1R0KZX5_9PSEU</name>
<sequence length="187" mass="20805">MFQLCAAVRTHFRRIGRSGRHEQPESDDGTVDPLLTFFRWRDWTILDRSSDTSANLYYSASLQGALDTDNRRLTPLDANLSELECELAHDGTYWIASFFSCGTVIGCGQHRSTQVVIGVHSGVFPSVLDQLEHQARILDPEEIATCVVFGPCGSDSNPTSNTGGPRWHRLRLPRCVVSPCAARRTAR</sequence>
<keyword evidence="2" id="KW-1185">Reference proteome</keyword>
<comment type="caution">
    <text evidence="1">The sequence shown here is derived from an EMBL/GenBank/DDBJ whole genome shotgun (WGS) entry which is preliminary data.</text>
</comment>
<evidence type="ECO:0000313" key="1">
    <source>
        <dbReference type="EMBL" id="OLZ55192.1"/>
    </source>
</evidence>
<organism evidence="1 2">
    <name type="scientific">Amycolatopsis coloradensis</name>
    <dbReference type="NCBI Taxonomy" id="76021"/>
    <lineage>
        <taxon>Bacteria</taxon>
        <taxon>Bacillati</taxon>
        <taxon>Actinomycetota</taxon>
        <taxon>Actinomycetes</taxon>
        <taxon>Pseudonocardiales</taxon>
        <taxon>Pseudonocardiaceae</taxon>
        <taxon>Amycolatopsis</taxon>
    </lineage>
</organism>